<sequence>MAAGALPPCSTWLRDFLRASHFSLGPDLRLHRGDLHSRSHYDFPAYPHASRAQPSPPSPPSPLLHVDTRWAGEVHVPETRRAFPPPSTPSAQMVQEQARERALALGASHVRAPEGARARTGISTARATYGWPEPPASAHEQIRGARLLFDRDSVPPGDPEKLRFPLTTYRALFPPYDPCLQPRMPCYHLGGPNTLKWDYWNRDKTTYQRLFQALPGPPALMCKRASSSVQLGDSKIGYGPLCSEQKEFYRPQDLPPDRYDKAQAVAHNQNVSIRPGDSRFLRRTTKAEHFRAPEPEPVVLHRDTTPESHILEGTWHPGPGSLETSTQRFYGQPPPPTQPPSRHLSHDRLQDHVILGDAKLLGHFFQTTMGSDYLPSDKGRPERAPNLHLMKSKIWEKIPEPDFLTTNQKMIKAHRAAPASTTEDMLQRNKYSHVEPPLGGQRFFSTQYTDEFPFKYQGPTVLRQSKIQESHVPLGTPRRSGCLDSGS</sequence>
<reference evidence="2 3" key="1">
    <citation type="journal article" date="2011" name="Nature">
        <title>A high-resolution map of human evolutionary constraint using 29 mammals.</title>
        <authorList>
            <person name="Lindblad-Toh K."/>
            <person name="Garber M."/>
            <person name="Zuk O."/>
            <person name="Lin M.F."/>
            <person name="Parker B.J."/>
            <person name="Washietl S."/>
            <person name="Kheradpour P."/>
            <person name="Ernst J."/>
            <person name="Jordan G."/>
            <person name="Mauceli E."/>
            <person name="Ward L.D."/>
            <person name="Lowe C.B."/>
            <person name="Holloway A.K."/>
            <person name="Clamp M."/>
            <person name="Gnerre S."/>
            <person name="Alfoldi J."/>
            <person name="Beal K."/>
            <person name="Chang J."/>
            <person name="Clawson H."/>
            <person name="Cuff J."/>
            <person name="Di Palma F."/>
            <person name="Fitzgerald S."/>
            <person name="Flicek P."/>
            <person name="Guttman M."/>
            <person name="Hubisz M.J."/>
            <person name="Jaffe D.B."/>
            <person name="Jungreis I."/>
            <person name="Kent W.J."/>
            <person name="Kostka D."/>
            <person name="Lara M."/>
            <person name="Martins A.L."/>
            <person name="Massingham T."/>
            <person name="Moltke I."/>
            <person name="Raney B.J."/>
            <person name="Rasmussen M.D."/>
            <person name="Robinson J."/>
            <person name="Stark A."/>
            <person name="Vilella A.J."/>
            <person name="Wen J."/>
            <person name="Xie X."/>
            <person name="Zody M.C."/>
            <person name="Baldwin J."/>
            <person name="Bloom T."/>
            <person name="Chin C.W."/>
            <person name="Heiman D."/>
            <person name="Nicol R."/>
            <person name="Nusbaum C."/>
            <person name="Young S."/>
            <person name="Wilkinson J."/>
            <person name="Worley K.C."/>
            <person name="Kovar C.L."/>
            <person name="Muzny D.M."/>
            <person name="Gibbs R.A."/>
            <person name="Cree A."/>
            <person name="Dihn H.H."/>
            <person name="Fowler G."/>
            <person name="Jhangiani S."/>
            <person name="Joshi V."/>
            <person name="Lee S."/>
            <person name="Lewis L.R."/>
            <person name="Nazareth L.V."/>
            <person name="Okwuonu G."/>
            <person name="Santibanez J."/>
            <person name="Warren W.C."/>
            <person name="Mardis E.R."/>
            <person name="Weinstock G.M."/>
            <person name="Wilson R.K."/>
            <person name="Delehaunty K."/>
            <person name="Dooling D."/>
            <person name="Fronik C."/>
            <person name="Fulton L."/>
            <person name="Fulton B."/>
            <person name="Graves T."/>
            <person name="Minx P."/>
            <person name="Sodergren E."/>
            <person name="Birney E."/>
            <person name="Margulies E.H."/>
            <person name="Herrero J."/>
            <person name="Green E.D."/>
            <person name="Haussler D."/>
            <person name="Siepel A."/>
            <person name="Goldman N."/>
            <person name="Pollard K.S."/>
            <person name="Pedersen J.S."/>
            <person name="Lander E.S."/>
            <person name="Kellis M."/>
        </authorList>
    </citation>
    <scope>NUCLEOTIDE SEQUENCE [LARGE SCALE GENOMIC DNA]</scope>
    <source>
        <strain evidence="3">Thorbecke</strain>
    </source>
</reference>
<name>A0A5F9DI92_RABIT</name>
<evidence type="ECO:0000313" key="3">
    <source>
        <dbReference type="Proteomes" id="UP000001811"/>
    </source>
</evidence>
<dbReference type="PANTHER" id="PTHR34828">
    <property type="entry name" value="TESTIS-EXPRESSED PROTEIN 45"/>
    <property type="match status" value="1"/>
</dbReference>
<evidence type="ECO:0000313" key="2">
    <source>
        <dbReference type="Ensembl" id="ENSOCUP00000045500.1"/>
    </source>
</evidence>
<dbReference type="InterPro" id="IPR028001">
    <property type="entry name" value="SAXO5"/>
</dbReference>
<dbReference type="Pfam" id="PF15373">
    <property type="entry name" value="SAXO5-like"/>
    <property type="match status" value="1"/>
</dbReference>
<proteinExistence type="predicted"/>
<reference evidence="2" key="3">
    <citation type="submission" date="2025-09" db="UniProtKB">
        <authorList>
            <consortium name="Ensembl"/>
        </authorList>
    </citation>
    <scope>IDENTIFICATION</scope>
    <source>
        <strain evidence="2">Thorbecke</strain>
    </source>
</reference>
<dbReference type="GeneTree" id="ENSGT00390000014215"/>
<feature type="region of interest" description="Disordered" evidence="1">
    <location>
        <begin position="467"/>
        <end position="487"/>
    </location>
</feature>
<gene>
    <name evidence="2" type="primary">SAXO5</name>
</gene>
<evidence type="ECO:0000256" key="1">
    <source>
        <dbReference type="SAM" id="MobiDB-lite"/>
    </source>
</evidence>
<accession>A0A5F9DI92</accession>
<protein>
    <submittedName>
        <fullName evidence="2">Stabilizer of axonemal microtubules 5</fullName>
    </submittedName>
</protein>
<feature type="region of interest" description="Disordered" evidence="1">
    <location>
        <begin position="311"/>
        <end position="345"/>
    </location>
</feature>
<keyword evidence="3" id="KW-1185">Reference proteome</keyword>
<dbReference type="Bgee" id="ENSOCUG00000032724">
    <property type="expression patterns" value="Expressed in testis and 1 other cell type or tissue"/>
</dbReference>
<reference evidence="2" key="2">
    <citation type="submission" date="2025-08" db="UniProtKB">
        <authorList>
            <consortium name="Ensembl"/>
        </authorList>
    </citation>
    <scope>IDENTIFICATION</scope>
    <source>
        <strain evidence="2">Thorbecke</strain>
    </source>
</reference>
<dbReference type="PANTHER" id="PTHR34828:SF1">
    <property type="entry name" value="TESTIS-EXPRESSED PROTEIN 45"/>
    <property type="match status" value="1"/>
</dbReference>
<dbReference type="Ensembl" id="ENSOCUT00000046387.1">
    <property type="protein sequence ID" value="ENSOCUP00000045500.1"/>
    <property type="gene ID" value="ENSOCUG00000032724.1"/>
</dbReference>
<dbReference type="AlphaFoldDB" id="A0A5F9DI92"/>
<dbReference type="Proteomes" id="UP000001811">
    <property type="component" value="Unplaced"/>
</dbReference>
<organism evidence="2 3">
    <name type="scientific">Oryctolagus cuniculus</name>
    <name type="common">Rabbit</name>
    <dbReference type="NCBI Taxonomy" id="9986"/>
    <lineage>
        <taxon>Eukaryota</taxon>
        <taxon>Metazoa</taxon>
        <taxon>Chordata</taxon>
        <taxon>Craniata</taxon>
        <taxon>Vertebrata</taxon>
        <taxon>Euteleostomi</taxon>
        <taxon>Mammalia</taxon>
        <taxon>Eutheria</taxon>
        <taxon>Euarchontoglires</taxon>
        <taxon>Glires</taxon>
        <taxon>Lagomorpha</taxon>
        <taxon>Leporidae</taxon>
        <taxon>Oryctolagus</taxon>
    </lineage>
</organism>
<feature type="region of interest" description="Disordered" evidence="1">
    <location>
        <begin position="79"/>
        <end position="98"/>
    </location>
</feature>